<dbReference type="GO" id="GO:0045116">
    <property type="term" value="P:protein neddylation"/>
    <property type="evidence" value="ECO:0007669"/>
    <property type="project" value="UniProtKB-ARBA"/>
</dbReference>
<evidence type="ECO:0000256" key="8">
    <source>
        <dbReference type="PROSITE-ProRule" id="PRU10133"/>
    </source>
</evidence>
<evidence type="ECO:0000256" key="1">
    <source>
        <dbReference type="ARBA" id="ARBA00005032"/>
    </source>
</evidence>
<evidence type="ECO:0000313" key="12">
    <source>
        <dbReference type="Proteomes" id="UP000594260"/>
    </source>
</evidence>
<evidence type="ECO:0000256" key="9">
    <source>
        <dbReference type="RuleBase" id="RU362109"/>
    </source>
</evidence>
<evidence type="ECO:0000256" key="4">
    <source>
        <dbReference type="ARBA" id="ARBA00022786"/>
    </source>
</evidence>
<evidence type="ECO:0000259" key="10">
    <source>
        <dbReference type="PROSITE" id="PS50127"/>
    </source>
</evidence>
<dbReference type="InterPro" id="IPR016135">
    <property type="entry name" value="UBQ-conjugating_enzyme/RWD"/>
</dbReference>
<dbReference type="PROSITE" id="PS00183">
    <property type="entry name" value="UBC_1"/>
    <property type="match status" value="1"/>
</dbReference>
<dbReference type="OMA" id="VMQYAKR"/>
<dbReference type="PROSITE" id="PS50127">
    <property type="entry name" value="UBC_2"/>
    <property type="match status" value="1"/>
</dbReference>
<dbReference type="Gene3D" id="3.10.110.10">
    <property type="entry name" value="Ubiquitin Conjugating Enzyme"/>
    <property type="match status" value="1"/>
</dbReference>
<dbReference type="AlphaFoldDB" id="A0A7M7KC85"/>
<keyword evidence="2" id="KW-0808">Transferase</keyword>
<dbReference type="OrthoDB" id="10249039at2759"/>
<evidence type="ECO:0000256" key="7">
    <source>
        <dbReference type="ARBA" id="ARBA00044047"/>
    </source>
</evidence>
<evidence type="ECO:0000256" key="2">
    <source>
        <dbReference type="ARBA" id="ARBA00022679"/>
    </source>
</evidence>
<dbReference type="PANTHER" id="PTHR24068">
    <property type="entry name" value="UBIQUITIN-CONJUGATING ENZYME E2"/>
    <property type="match status" value="1"/>
</dbReference>
<dbReference type="EnsemblMetazoa" id="XM_022803135">
    <property type="protein sequence ID" value="XP_022658870"/>
    <property type="gene ID" value="LOC111249357"/>
</dbReference>
<dbReference type="RefSeq" id="XP_022658870.1">
    <property type="nucleotide sequence ID" value="XM_022803135.1"/>
</dbReference>
<comment type="pathway">
    <text evidence="1">Protein modification; protein neddylation.</text>
</comment>
<organism evidence="11 12">
    <name type="scientific">Varroa destructor</name>
    <name type="common">Honeybee mite</name>
    <dbReference type="NCBI Taxonomy" id="109461"/>
    <lineage>
        <taxon>Eukaryota</taxon>
        <taxon>Metazoa</taxon>
        <taxon>Ecdysozoa</taxon>
        <taxon>Arthropoda</taxon>
        <taxon>Chelicerata</taxon>
        <taxon>Arachnida</taxon>
        <taxon>Acari</taxon>
        <taxon>Parasitiformes</taxon>
        <taxon>Mesostigmata</taxon>
        <taxon>Gamasina</taxon>
        <taxon>Dermanyssoidea</taxon>
        <taxon>Varroidae</taxon>
        <taxon>Varroa</taxon>
    </lineage>
</organism>
<evidence type="ECO:0000256" key="6">
    <source>
        <dbReference type="ARBA" id="ARBA00043698"/>
    </source>
</evidence>
<dbReference type="InParanoid" id="A0A7M7KC85"/>
<proteinExistence type="inferred from homology"/>
<dbReference type="GO" id="GO:0061654">
    <property type="term" value="F:NEDD8 conjugating enzyme activity"/>
    <property type="evidence" value="ECO:0007669"/>
    <property type="project" value="UniProtKB-EC"/>
</dbReference>
<sequence length="216" mass="24582">MRAVSTRGLATQAIRVMINLAQKLKKAAAQQNNNVGEHVIAPSSRMLIRDRLLQPQVAELTADVIPASATVEFPDPNVLHSFRIVLRPTEGHWRGGRFVFDVEVPEEYNMVPPKVICRTRLWHPNITEEGKVCLSVLRQNSLEATGWTPSRGLKDVVFGLDALFTDLLNFDDPLNQHAATQYRDNREGFERKVRDYIEKYAKDSSHSSHGRSRRRE</sequence>
<dbReference type="Proteomes" id="UP000594260">
    <property type="component" value="Unplaced"/>
</dbReference>
<dbReference type="SUPFAM" id="SSF54495">
    <property type="entry name" value="UBC-like"/>
    <property type="match status" value="1"/>
</dbReference>
<dbReference type="SMART" id="SM00212">
    <property type="entry name" value="UBCc"/>
    <property type="match status" value="1"/>
</dbReference>
<name>A0A7M7KC85_VARDE</name>
<dbReference type="EC" id="2.3.2.34" evidence="7"/>
<dbReference type="GO" id="GO:0005524">
    <property type="term" value="F:ATP binding"/>
    <property type="evidence" value="ECO:0007669"/>
    <property type="project" value="UniProtKB-UniRule"/>
</dbReference>
<feature type="active site" description="Glycyl thioester intermediate" evidence="8">
    <location>
        <position position="133"/>
    </location>
</feature>
<evidence type="ECO:0000256" key="5">
    <source>
        <dbReference type="ARBA" id="ARBA00022840"/>
    </source>
</evidence>
<dbReference type="InterPro" id="IPR000608">
    <property type="entry name" value="UBC"/>
</dbReference>
<reference evidence="11" key="1">
    <citation type="submission" date="2021-01" db="UniProtKB">
        <authorList>
            <consortium name="EnsemblMetazoa"/>
        </authorList>
    </citation>
    <scope>IDENTIFICATION</scope>
</reference>
<dbReference type="CDD" id="cd23794">
    <property type="entry name" value="UBCc_UBE2F_UBE2M"/>
    <property type="match status" value="1"/>
</dbReference>
<keyword evidence="4 9" id="KW-0833">Ubl conjugation pathway</keyword>
<accession>A0A7M7KC85</accession>
<comment type="similarity">
    <text evidence="9">Belongs to the ubiquitin-conjugating enzyme family.</text>
</comment>
<comment type="catalytic activity">
    <reaction evidence="6">
        <text>[E1 NEDD8-activating enzyme]-S-[NEDD8 protein]-yl-L-cysteine + [E2 NEDD8-conjugating enzyme]-L-cysteine = [E1 NEDD8-activating enzyme]-L-cysteine + [E2 NEDD8-conjugating enzyme]-S-[NEDD8-protein]-yl-L-cysteine.</text>
        <dbReference type="EC" id="2.3.2.34"/>
    </reaction>
</comment>
<keyword evidence="3 9" id="KW-0547">Nucleotide-binding</keyword>
<protein>
    <recommendedName>
        <fullName evidence="7">E2 NEDD8-conjugating enzyme</fullName>
        <ecNumber evidence="7">2.3.2.34</ecNumber>
    </recommendedName>
</protein>
<feature type="domain" description="UBC core" evidence="10">
    <location>
        <begin position="48"/>
        <end position="202"/>
    </location>
</feature>
<dbReference type="GeneID" id="111249357"/>
<evidence type="ECO:0000256" key="3">
    <source>
        <dbReference type="ARBA" id="ARBA00022741"/>
    </source>
</evidence>
<dbReference type="KEGG" id="vde:111249357"/>
<dbReference type="FunFam" id="3.10.110.10:FF:000033">
    <property type="entry name" value="NEDD8-conjugating enzyme UBE2F"/>
    <property type="match status" value="1"/>
</dbReference>
<keyword evidence="5 9" id="KW-0067">ATP-binding</keyword>
<evidence type="ECO:0000313" key="11">
    <source>
        <dbReference type="EnsemblMetazoa" id="XP_022658870"/>
    </source>
</evidence>
<dbReference type="InterPro" id="IPR023313">
    <property type="entry name" value="UBQ-conjugating_AS"/>
</dbReference>
<keyword evidence="12" id="KW-1185">Reference proteome</keyword>
<dbReference type="Pfam" id="PF00179">
    <property type="entry name" value="UQ_con"/>
    <property type="match status" value="1"/>
</dbReference>